<sequence>MIANYLITALRAFKQQKQHFLLNVMSLSVGLAAAILVAMFAFNEASYDEQQPNADRVYRVYQNFPSLGMGAPVVNKDVMYSFKDMAAIEDVLSLDLVPPGSEFVRDGVGYKLENVLAARSNVTEFMNIEIVAGDLAKVLATPNMIALSEQYAIRIFGRTDIVGETLVQGKKRWQVGAVFADLPENTHFFFQALIQEPKANKNYQNNNGYTYIRVVPSTDVAALATTIEQRYIEMVYAGSGFDSIQLSLHPLTALHLTASSNFEMKMNGSLSTLRICIGLSILLVVLAAFNFINMSIAQSAKRAKEVGVRKALGASKAQIIGQFLVESLLITVIAALIACMLVELLTPAFNQLVDRQLSLNYSSALGGAIAMVTLLVGLLAGIYPAMFMSSFSAKRVLSGDLQRGRTAIVVRKSLLVLQSALSVALIIAALLLQQQLAYLQSLPVGYAKEGKLMVSDIDASDIFYNQNNALLDRINAIDGVKQASVIDISLTGAYNSSRTFTANNGKFTKQTLPFIGVGNDAVSTLDLSLIAGRDFSAKMGSDWFTKVSDTQATAAAILTESLAKQAGYATADDAIGSVWRTDTGYGQELTITIVGVVKDVKVGSVRESQPSTIFICGYTSSWTGRIIVNMDLAKMLNVKSQLTTILAEALDIYDPKIEMMADNYRALYRNDERATQFVTLFSGLAVFLACVGTFGLASFSTLRRQKEVGIRKVLGASRFSIVNLLAKEFLLLVAVSIAIAYPLTYWLVGDWLANFNERVEQAFWVYALAAVAVAVITWLTVASLAFKAASTRPSLILRYE</sequence>
<protein>
    <submittedName>
        <fullName evidence="9">ABC transporter, permease protein</fullName>
    </submittedName>
</protein>
<accession>A4CDQ8</accession>
<dbReference type="eggNOG" id="COG0577">
    <property type="taxonomic scope" value="Bacteria"/>
</dbReference>
<evidence type="ECO:0000256" key="2">
    <source>
        <dbReference type="ARBA" id="ARBA00022475"/>
    </source>
</evidence>
<organism evidence="9 10">
    <name type="scientific">Pseudoalteromonas tunicata D2</name>
    <dbReference type="NCBI Taxonomy" id="87626"/>
    <lineage>
        <taxon>Bacteria</taxon>
        <taxon>Pseudomonadati</taxon>
        <taxon>Pseudomonadota</taxon>
        <taxon>Gammaproteobacteria</taxon>
        <taxon>Alteromonadales</taxon>
        <taxon>Pseudoalteromonadaceae</taxon>
        <taxon>Pseudoalteromonas</taxon>
    </lineage>
</organism>
<dbReference type="EMBL" id="AAOH01000007">
    <property type="protein sequence ID" value="EAR27100.1"/>
    <property type="molecule type" value="Genomic_DNA"/>
</dbReference>
<dbReference type="PANTHER" id="PTHR30572:SF18">
    <property type="entry name" value="ABC-TYPE MACROLIDE FAMILY EXPORT SYSTEM PERMEASE COMPONENT 2"/>
    <property type="match status" value="1"/>
</dbReference>
<feature type="transmembrane region" description="Helical" evidence="6">
    <location>
        <begin position="763"/>
        <end position="786"/>
    </location>
</feature>
<keyword evidence="10" id="KW-1185">Reference proteome</keyword>
<dbReference type="InterPro" id="IPR050250">
    <property type="entry name" value="Macrolide_Exporter_MacB"/>
</dbReference>
<comment type="subcellular location">
    <subcellularLocation>
        <location evidence="1">Cell membrane</location>
        <topology evidence="1">Multi-pass membrane protein</topology>
    </subcellularLocation>
</comment>
<name>A4CDQ8_9GAMM</name>
<dbReference type="RefSeq" id="WP_009838963.1">
    <property type="nucleotide sequence ID" value="NZ_AAOH01000007.1"/>
</dbReference>
<evidence type="ECO:0000256" key="4">
    <source>
        <dbReference type="ARBA" id="ARBA00022989"/>
    </source>
</evidence>
<feature type="domain" description="ABC3 transporter permease C-terminal" evidence="7">
    <location>
        <begin position="279"/>
        <end position="390"/>
    </location>
</feature>
<dbReference type="STRING" id="87626.PTD2_05500"/>
<dbReference type="PANTHER" id="PTHR30572">
    <property type="entry name" value="MEMBRANE COMPONENT OF TRANSPORTER-RELATED"/>
    <property type="match status" value="1"/>
</dbReference>
<keyword evidence="5 6" id="KW-0472">Membrane</keyword>
<dbReference type="Pfam" id="PF12704">
    <property type="entry name" value="MacB_PCD"/>
    <property type="match status" value="1"/>
</dbReference>
<feature type="transmembrane region" description="Helical" evidence="6">
    <location>
        <begin position="272"/>
        <end position="292"/>
    </location>
</feature>
<dbReference type="InterPro" id="IPR025857">
    <property type="entry name" value="MacB_PCD"/>
</dbReference>
<keyword evidence="3 6" id="KW-0812">Transmembrane</keyword>
<dbReference type="GO" id="GO:0005886">
    <property type="term" value="C:plasma membrane"/>
    <property type="evidence" value="ECO:0007669"/>
    <property type="project" value="UniProtKB-SubCell"/>
</dbReference>
<dbReference type="OrthoDB" id="9770036at2"/>
<dbReference type="InterPro" id="IPR003838">
    <property type="entry name" value="ABC3_permease_C"/>
</dbReference>
<feature type="domain" description="ABC3 transporter permease C-terminal" evidence="7">
    <location>
        <begin position="680"/>
        <end position="791"/>
    </location>
</feature>
<proteinExistence type="predicted"/>
<evidence type="ECO:0000256" key="6">
    <source>
        <dbReference type="SAM" id="Phobius"/>
    </source>
</evidence>
<feature type="transmembrane region" description="Helical" evidence="6">
    <location>
        <begin position="677"/>
        <end position="700"/>
    </location>
</feature>
<gene>
    <name evidence="9" type="ORF">PTD2_05500</name>
</gene>
<keyword evidence="4 6" id="KW-1133">Transmembrane helix</keyword>
<feature type="transmembrane region" description="Helical" evidence="6">
    <location>
        <begin position="323"/>
        <end position="345"/>
    </location>
</feature>
<evidence type="ECO:0000256" key="3">
    <source>
        <dbReference type="ARBA" id="ARBA00022692"/>
    </source>
</evidence>
<feature type="transmembrane region" description="Helical" evidence="6">
    <location>
        <begin position="20"/>
        <end position="42"/>
    </location>
</feature>
<feature type="transmembrane region" description="Helical" evidence="6">
    <location>
        <begin position="414"/>
        <end position="432"/>
    </location>
</feature>
<keyword evidence="2" id="KW-1003">Cell membrane</keyword>
<feature type="domain" description="MacB-like periplasmic core" evidence="8">
    <location>
        <begin position="21"/>
        <end position="229"/>
    </location>
</feature>
<feature type="transmembrane region" description="Helical" evidence="6">
    <location>
        <begin position="721"/>
        <end position="743"/>
    </location>
</feature>
<evidence type="ECO:0000259" key="8">
    <source>
        <dbReference type="Pfam" id="PF12704"/>
    </source>
</evidence>
<evidence type="ECO:0000256" key="5">
    <source>
        <dbReference type="ARBA" id="ARBA00023136"/>
    </source>
</evidence>
<dbReference type="Pfam" id="PF02687">
    <property type="entry name" value="FtsX"/>
    <property type="match status" value="2"/>
</dbReference>
<dbReference type="Proteomes" id="UP000006201">
    <property type="component" value="Unassembled WGS sequence"/>
</dbReference>
<feature type="transmembrane region" description="Helical" evidence="6">
    <location>
        <begin position="365"/>
        <end position="393"/>
    </location>
</feature>
<dbReference type="GO" id="GO:0022857">
    <property type="term" value="F:transmembrane transporter activity"/>
    <property type="evidence" value="ECO:0007669"/>
    <property type="project" value="TreeGrafter"/>
</dbReference>
<evidence type="ECO:0000259" key="7">
    <source>
        <dbReference type="Pfam" id="PF02687"/>
    </source>
</evidence>
<dbReference type="AlphaFoldDB" id="A4CDQ8"/>
<comment type="caution">
    <text evidence="9">The sequence shown here is derived from an EMBL/GenBank/DDBJ whole genome shotgun (WGS) entry which is preliminary data.</text>
</comment>
<dbReference type="HOGENOM" id="CLU_008713_1_0_6"/>
<evidence type="ECO:0000313" key="9">
    <source>
        <dbReference type="EMBL" id="EAR27100.1"/>
    </source>
</evidence>
<reference evidence="9 10" key="1">
    <citation type="submission" date="2006-02" db="EMBL/GenBank/DDBJ databases">
        <authorList>
            <person name="Moran M.A."/>
            <person name="Kjelleberg S."/>
            <person name="Egan S."/>
            <person name="Saunders N."/>
            <person name="Thomas T."/>
            <person name="Ferriera S."/>
            <person name="Johnson J."/>
            <person name="Kravitz S."/>
            <person name="Halpern A."/>
            <person name="Remington K."/>
            <person name="Beeson K."/>
            <person name="Tran B."/>
            <person name="Rogers Y.-H."/>
            <person name="Friedman R."/>
            <person name="Venter J.C."/>
        </authorList>
    </citation>
    <scope>NUCLEOTIDE SEQUENCE [LARGE SCALE GENOMIC DNA]</scope>
    <source>
        <strain evidence="9 10">D2</strain>
    </source>
</reference>
<evidence type="ECO:0000256" key="1">
    <source>
        <dbReference type="ARBA" id="ARBA00004651"/>
    </source>
</evidence>
<evidence type="ECO:0000313" key="10">
    <source>
        <dbReference type="Proteomes" id="UP000006201"/>
    </source>
</evidence>